<dbReference type="AlphaFoldDB" id="A4BTB0"/>
<dbReference type="EMBL" id="AAOF01000013">
    <property type="protein sequence ID" value="EAR21012.1"/>
    <property type="molecule type" value="Genomic_DNA"/>
</dbReference>
<sequence>MRSALGAMLTAGDGQQPKVLTRNLCCLGVARRAEHYMRE</sequence>
<comment type="caution">
    <text evidence="1">The sequence shown here is derived from an EMBL/GenBank/DDBJ whole genome shotgun (WGS) entry which is preliminary data.</text>
</comment>
<gene>
    <name evidence="1" type="ORF">NB231_07577</name>
</gene>
<organism evidence="1 2">
    <name type="scientific">Nitrococcus mobilis Nb-231</name>
    <dbReference type="NCBI Taxonomy" id="314278"/>
    <lineage>
        <taxon>Bacteria</taxon>
        <taxon>Pseudomonadati</taxon>
        <taxon>Pseudomonadota</taxon>
        <taxon>Gammaproteobacteria</taxon>
        <taxon>Chromatiales</taxon>
        <taxon>Ectothiorhodospiraceae</taxon>
        <taxon>Nitrococcus</taxon>
    </lineage>
</organism>
<dbReference type="STRING" id="314278.NB231_07577"/>
<dbReference type="HOGENOM" id="CLU_3313466_0_0_6"/>
<reference evidence="1 2" key="1">
    <citation type="submission" date="2006-02" db="EMBL/GenBank/DDBJ databases">
        <authorList>
            <person name="Waterbury J."/>
            <person name="Ferriera S."/>
            <person name="Johnson J."/>
            <person name="Kravitz S."/>
            <person name="Halpern A."/>
            <person name="Remington K."/>
            <person name="Beeson K."/>
            <person name="Tran B."/>
            <person name="Rogers Y.-H."/>
            <person name="Friedman R."/>
            <person name="Venter J.C."/>
        </authorList>
    </citation>
    <scope>NUCLEOTIDE SEQUENCE [LARGE SCALE GENOMIC DNA]</scope>
    <source>
        <strain evidence="1 2">Nb-231</strain>
    </source>
</reference>
<protein>
    <submittedName>
        <fullName evidence="1">Uncharacterized protein</fullName>
    </submittedName>
</protein>
<evidence type="ECO:0000313" key="1">
    <source>
        <dbReference type="EMBL" id="EAR21012.1"/>
    </source>
</evidence>
<keyword evidence="2" id="KW-1185">Reference proteome</keyword>
<name>A4BTB0_9GAMM</name>
<evidence type="ECO:0000313" key="2">
    <source>
        <dbReference type="Proteomes" id="UP000003374"/>
    </source>
</evidence>
<proteinExistence type="predicted"/>
<dbReference type="Proteomes" id="UP000003374">
    <property type="component" value="Unassembled WGS sequence"/>
</dbReference>
<accession>A4BTB0</accession>